<feature type="transmembrane region" description="Helical" evidence="1">
    <location>
        <begin position="53"/>
        <end position="70"/>
    </location>
</feature>
<keyword evidence="1" id="KW-0472">Membrane</keyword>
<feature type="transmembrane region" description="Helical" evidence="1">
    <location>
        <begin position="145"/>
        <end position="172"/>
    </location>
</feature>
<evidence type="ECO:0000259" key="2">
    <source>
        <dbReference type="Pfam" id="PF02517"/>
    </source>
</evidence>
<name>A0ABV6LEF7_9SPHI</name>
<feature type="transmembrane region" description="Helical" evidence="1">
    <location>
        <begin position="232"/>
        <end position="251"/>
    </location>
</feature>
<comment type="caution">
    <text evidence="3">The sequence shown here is derived from an EMBL/GenBank/DDBJ whole genome shotgun (WGS) entry which is preliminary data.</text>
</comment>
<dbReference type="PANTHER" id="PTHR43592">
    <property type="entry name" value="CAAX AMINO TERMINAL PROTEASE"/>
    <property type="match status" value="1"/>
</dbReference>
<evidence type="ECO:0000256" key="1">
    <source>
        <dbReference type="SAM" id="Phobius"/>
    </source>
</evidence>
<dbReference type="Proteomes" id="UP001589828">
    <property type="component" value="Unassembled WGS sequence"/>
</dbReference>
<keyword evidence="4" id="KW-1185">Reference proteome</keyword>
<proteinExistence type="predicted"/>
<reference evidence="3 4" key="1">
    <citation type="submission" date="2024-09" db="EMBL/GenBank/DDBJ databases">
        <authorList>
            <person name="Sun Q."/>
            <person name="Mori K."/>
        </authorList>
    </citation>
    <scope>NUCLEOTIDE SEQUENCE [LARGE SCALE GENOMIC DNA]</scope>
    <source>
        <strain evidence="3 4">NCAIM B.02415</strain>
    </source>
</reference>
<dbReference type="Pfam" id="PF02517">
    <property type="entry name" value="Rce1-like"/>
    <property type="match status" value="1"/>
</dbReference>
<organism evidence="3 4">
    <name type="scientific">Mucilaginibacter angelicae</name>
    <dbReference type="NCBI Taxonomy" id="869718"/>
    <lineage>
        <taxon>Bacteria</taxon>
        <taxon>Pseudomonadati</taxon>
        <taxon>Bacteroidota</taxon>
        <taxon>Sphingobacteriia</taxon>
        <taxon>Sphingobacteriales</taxon>
        <taxon>Sphingobacteriaceae</taxon>
        <taxon>Mucilaginibacter</taxon>
    </lineage>
</organism>
<keyword evidence="1" id="KW-0812">Transmembrane</keyword>
<protein>
    <submittedName>
        <fullName evidence="3">Type II CAAX prenyl endopeptidase Rce1 family protein</fullName>
    </submittedName>
</protein>
<accession>A0ABV6LEF7</accession>
<dbReference type="RefSeq" id="WP_377025588.1">
    <property type="nucleotide sequence ID" value="NZ_JBHLTS010000076.1"/>
</dbReference>
<dbReference type="PANTHER" id="PTHR43592:SF15">
    <property type="entry name" value="CAAX AMINO TERMINAL PROTEASE FAMILY PROTEIN"/>
    <property type="match status" value="1"/>
</dbReference>
<evidence type="ECO:0000313" key="4">
    <source>
        <dbReference type="Proteomes" id="UP001589828"/>
    </source>
</evidence>
<gene>
    <name evidence="3" type="ORF">ACFFGT_26835</name>
</gene>
<feature type="transmembrane region" description="Helical" evidence="1">
    <location>
        <begin position="193"/>
        <end position="220"/>
    </location>
</feature>
<sequence>MLSDEHETTEIRYCIQCGAANAVNVKFCSSCGHRQTGAATSQTAYNWQLLQQAALFYGIYILVCALSSFIDYFKTIGWFLIIEIIIAGTAVLFFAYNWNDCKKLLRWPSFSLQKLAAYGAIAMTGGLLIHYIGNWINITIFSRDYYYYSIFSGSPGAVYLIIFFTAITPALFEELGFRGYLLQSLLNIADTGQAVFISAFLFAIIHLSFISLFWLIPFALFLGYVRVKENTIWYGVFFHFCFNLTACLFELP</sequence>
<keyword evidence="1" id="KW-1133">Transmembrane helix</keyword>
<feature type="transmembrane region" description="Helical" evidence="1">
    <location>
        <begin position="115"/>
        <end position="133"/>
    </location>
</feature>
<dbReference type="InterPro" id="IPR003675">
    <property type="entry name" value="Rce1/LyrA-like_dom"/>
</dbReference>
<feature type="transmembrane region" description="Helical" evidence="1">
    <location>
        <begin position="76"/>
        <end position="95"/>
    </location>
</feature>
<evidence type="ECO:0000313" key="3">
    <source>
        <dbReference type="EMBL" id="MFC0517858.1"/>
    </source>
</evidence>
<feature type="domain" description="CAAX prenyl protease 2/Lysostaphin resistance protein A-like" evidence="2">
    <location>
        <begin position="158"/>
        <end position="244"/>
    </location>
</feature>
<dbReference type="EMBL" id="JBHLTS010000076">
    <property type="protein sequence ID" value="MFC0517858.1"/>
    <property type="molecule type" value="Genomic_DNA"/>
</dbReference>